<name>A0ABY4JG36_9BACT</name>
<keyword evidence="2" id="KW-0812">Transmembrane</keyword>
<keyword evidence="4" id="KW-1185">Reference proteome</keyword>
<feature type="transmembrane region" description="Helical" evidence="2">
    <location>
        <begin position="67"/>
        <end position="87"/>
    </location>
</feature>
<feature type="transmembrane region" description="Helical" evidence="2">
    <location>
        <begin position="223"/>
        <end position="240"/>
    </location>
</feature>
<proteinExistence type="predicted"/>
<feature type="transmembrane region" description="Helical" evidence="2">
    <location>
        <begin position="247"/>
        <end position="267"/>
    </location>
</feature>
<evidence type="ECO:0000256" key="2">
    <source>
        <dbReference type="SAM" id="Phobius"/>
    </source>
</evidence>
<feature type="transmembrane region" description="Helical" evidence="2">
    <location>
        <begin position="406"/>
        <end position="427"/>
    </location>
</feature>
<dbReference type="RefSeq" id="WP_247976702.1">
    <property type="nucleotide sequence ID" value="NZ_CP095848.1"/>
</dbReference>
<sequence>MFAFLRRSFTDLPLSLLALFFLALSGSLGLLYSWVSLADLQALRQGIYGRNEMPEFVLQATPARLALLRWSLLGVAAAAAALVAYLLRSGRFQREIQELRQQLQEASHSVAQAVQQTSRTEKLLAALLLLGVLGLRLYYYQVYPLSTDEVATYDYFVRGGLVASTSFYPIPNNHILFSLSCWVVSWFTANDVLVLRLPTLLISLAGTAAAYALLIRVTNFRTATLAVGLFCLSPLCLYYAMAGRGYFLLIVVALGQFFAMLTVLHAPRYEQLGWGLFIITGVLGLYTIPTYAYPLVSLGFWMGVVFLRRGNLAGLRRLAAATLLVAAGALVAYGPVIGVTGLRALAANQYIAPQYLAEFWQSYGLYLYQPARELFGHEQLSVPGFVVMLAAVLLVLPVLPHRWRRVALPAAVLVLLPFVFMPIQLVYSPARVLLYGTFFFFLGVAAFGEWVLQRLRVSQPLALVGIGGLLSLYGLYQVAHFRYSVQGAQAQDQQLRQAYAWLRPRQARRVYFDAPFHKLYFHHYALTTGYPLWLFEAASAQGTRYDYVVLFRGQTTLPAWLTAAYHPVYSDAGATIYQALVPPANYSVPAPVAAPRAGK</sequence>
<gene>
    <name evidence="3" type="ORF">MWH26_07440</name>
</gene>
<reference evidence="3 4" key="1">
    <citation type="submission" date="2022-04" db="EMBL/GenBank/DDBJ databases">
        <title>Hymenobacter sp. isolated from the air.</title>
        <authorList>
            <person name="Won M."/>
            <person name="Lee C.-M."/>
            <person name="Woen H.-Y."/>
            <person name="Kwon S.-W."/>
        </authorList>
    </citation>
    <scope>NUCLEOTIDE SEQUENCE [LARGE SCALE GENOMIC DNA]</scope>
    <source>
        <strain evidence="4">5516 S-25</strain>
    </source>
</reference>
<feature type="coiled-coil region" evidence="1">
    <location>
        <begin position="89"/>
        <end position="116"/>
    </location>
</feature>
<organism evidence="3 4">
    <name type="scientific">Hymenobacter sublimis</name>
    <dbReference type="NCBI Taxonomy" id="2933777"/>
    <lineage>
        <taxon>Bacteria</taxon>
        <taxon>Pseudomonadati</taxon>
        <taxon>Bacteroidota</taxon>
        <taxon>Cytophagia</taxon>
        <taxon>Cytophagales</taxon>
        <taxon>Hymenobacteraceae</taxon>
        <taxon>Hymenobacter</taxon>
    </lineage>
</organism>
<keyword evidence="1" id="KW-0175">Coiled coil</keyword>
<evidence type="ECO:0000256" key="1">
    <source>
        <dbReference type="SAM" id="Coils"/>
    </source>
</evidence>
<feature type="transmembrane region" description="Helical" evidence="2">
    <location>
        <begin position="461"/>
        <end position="479"/>
    </location>
</feature>
<evidence type="ECO:0008006" key="5">
    <source>
        <dbReference type="Google" id="ProtNLM"/>
    </source>
</evidence>
<accession>A0ABY4JG36</accession>
<keyword evidence="2" id="KW-0472">Membrane</keyword>
<feature type="transmembrane region" description="Helical" evidence="2">
    <location>
        <begin position="123"/>
        <end position="140"/>
    </location>
</feature>
<feature type="transmembrane region" description="Helical" evidence="2">
    <location>
        <begin position="273"/>
        <end position="306"/>
    </location>
</feature>
<feature type="transmembrane region" description="Helical" evidence="2">
    <location>
        <begin position="318"/>
        <end position="336"/>
    </location>
</feature>
<dbReference type="EMBL" id="CP095848">
    <property type="protein sequence ID" value="UPL50726.1"/>
    <property type="molecule type" value="Genomic_DNA"/>
</dbReference>
<keyword evidence="2" id="KW-1133">Transmembrane helix</keyword>
<dbReference type="Proteomes" id="UP000829647">
    <property type="component" value="Chromosome"/>
</dbReference>
<feature type="transmembrane region" description="Helical" evidence="2">
    <location>
        <begin position="200"/>
        <end position="217"/>
    </location>
</feature>
<evidence type="ECO:0000313" key="3">
    <source>
        <dbReference type="EMBL" id="UPL50726.1"/>
    </source>
</evidence>
<feature type="transmembrane region" description="Helical" evidence="2">
    <location>
        <begin position="380"/>
        <end position="399"/>
    </location>
</feature>
<evidence type="ECO:0000313" key="4">
    <source>
        <dbReference type="Proteomes" id="UP000829647"/>
    </source>
</evidence>
<feature type="transmembrane region" description="Helical" evidence="2">
    <location>
        <begin position="12"/>
        <end position="35"/>
    </location>
</feature>
<protein>
    <recommendedName>
        <fullName evidence="5">Glycosyltransferase RgtA/B/C/D-like domain-containing protein</fullName>
    </recommendedName>
</protein>
<feature type="transmembrane region" description="Helical" evidence="2">
    <location>
        <begin position="175"/>
        <end position="193"/>
    </location>
</feature>
<feature type="transmembrane region" description="Helical" evidence="2">
    <location>
        <begin position="433"/>
        <end position="452"/>
    </location>
</feature>